<feature type="transmembrane region" description="Helical" evidence="5">
    <location>
        <begin position="336"/>
        <end position="358"/>
    </location>
</feature>
<evidence type="ECO:0000313" key="8">
    <source>
        <dbReference type="Proteomes" id="UP000466345"/>
    </source>
</evidence>
<evidence type="ECO:0000256" key="1">
    <source>
        <dbReference type="ARBA" id="ARBA00004651"/>
    </source>
</evidence>
<keyword evidence="8" id="KW-1185">Reference proteome</keyword>
<feature type="transmembrane region" description="Helical" evidence="5">
    <location>
        <begin position="303"/>
        <end position="324"/>
    </location>
</feature>
<evidence type="ECO:0000256" key="5">
    <source>
        <dbReference type="SAM" id="Phobius"/>
    </source>
</evidence>
<feature type="transmembrane region" description="Helical" evidence="5">
    <location>
        <begin position="212"/>
        <end position="231"/>
    </location>
</feature>
<feature type="transmembrane region" description="Helical" evidence="5">
    <location>
        <begin position="148"/>
        <end position="167"/>
    </location>
</feature>
<name>A0A7K0CMV5_9ACTN</name>
<evidence type="ECO:0000256" key="4">
    <source>
        <dbReference type="ARBA" id="ARBA00023136"/>
    </source>
</evidence>
<comment type="subcellular location">
    <subcellularLocation>
        <location evidence="1">Cell membrane</location>
        <topology evidence="1">Multi-pass membrane protein</topology>
    </subcellularLocation>
</comment>
<gene>
    <name evidence="7" type="primary">ybjJ_4</name>
    <name evidence="7" type="ORF">SRB5_49170</name>
</gene>
<dbReference type="Gene3D" id="1.20.1250.20">
    <property type="entry name" value="MFS general substrate transporter like domains"/>
    <property type="match status" value="2"/>
</dbReference>
<dbReference type="Proteomes" id="UP000466345">
    <property type="component" value="Unassembled WGS sequence"/>
</dbReference>
<dbReference type="SUPFAM" id="SSF103473">
    <property type="entry name" value="MFS general substrate transporter"/>
    <property type="match status" value="1"/>
</dbReference>
<dbReference type="CDD" id="cd17393">
    <property type="entry name" value="MFS_MosC_like"/>
    <property type="match status" value="1"/>
</dbReference>
<feature type="transmembrane region" description="Helical" evidence="5">
    <location>
        <begin position="53"/>
        <end position="74"/>
    </location>
</feature>
<proteinExistence type="predicted"/>
<dbReference type="InterPro" id="IPR020846">
    <property type="entry name" value="MFS_dom"/>
</dbReference>
<dbReference type="GO" id="GO:0022857">
    <property type="term" value="F:transmembrane transporter activity"/>
    <property type="evidence" value="ECO:0007669"/>
    <property type="project" value="InterPro"/>
</dbReference>
<organism evidence="7 8">
    <name type="scientific">Streptomyces smaragdinus</name>
    <dbReference type="NCBI Taxonomy" id="2585196"/>
    <lineage>
        <taxon>Bacteria</taxon>
        <taxon>Bacillati</taxon>
        <taxon>Actinomycetota</taxon>
        <taxon>Actinomycetes</taxon>
        <taxon>Kitasatosporales</taxon>
        <taxon>Streptomycetaceae</taxon>
        <taxon>Streptomyces</taxon>
    </lineage>
</organism>
<dbReference type="InterPro" id="IPR051788">
    <property type="entry name" value="MFS_Transporter"/>
</dbReference>
<feature type="transmembrane region" description="Helical" evidence="5">
    <location>
        <begin position="20"/>
        <end position="41"/>
    </location>
</feature>
<dbReference type="PANTHER" id="PTHR23514:SF13">
    <property type="entry name" value="INNER MEMBRANE PROTEIN YBJJ"/>
    <property type="match status" value="1"/>
</dbReference>
<dbReference type="EMBL" id="WEGJ01000024">
    <property type="protein sequence ID" value="MQY14741.1"/>
    <property type="molecule type" value="Genomic_DNA"/>
</dbReference>
<dbReference type="InterPro" id="IPR036259">
    <property type="entry name" value="MFS_trans_sf"/>
</dbReference>
<feature type="transmembrane region" description="Helical" evidence="5">
    <location>
        <begin position="243"/>
        <end position="267"/>
    </location>
</feature>
<feature type="transmembrane region" description="Helical" evidence="5">
    <location>
        <begin position="107"/>
        <end position="128"/>
    </location>
</feature>
<feature type="transmembrane region" description="Helical" evidence="5">
    <location>
        <begin position="279"/>
        <end position="297"/>
    </location>
</feature>
<dbReference type="InterPro" id="IPR011701">
    <property type="entry name" value="MFS"/>
</dbReference>
<feature type="domain" description="Major facilitator superfamily (MFS) profile" evidence="6">
    <location>
        <begin position="212"/>
        <end position="408"/>
    </location>
</feature>
<keyword evidence="2 5" id="KW-0812">Transmembrane</keyword>
<sequence>MEGNRMSGEGRQLLKRGHIAIAAVFCVHGVVSGSFATRIPWIQDHAGLSAGRLGLALALPAIGSAVAGPATAAISRRFGARRALRGLLVLWTLSLALPSLASGLGTLAVALFLFGAAAGASVVQLNAVGADTERRLGRSVMSSLHGMWSAGALIGSASGALAAQLGVDARLHHAVTALLLTGAGLLAVRGVLDVRAEPEREAAPRFALPPRAVALIGVVAFCASFAEGVSLNWSGVYLKDELAASPGVAAATTTAFVLMMALVRLVGDRVVNRFGAVRTVRWGGVLATAGGLLVVGAPAAGVAVAGFALIGLGVAVVLPLAYAAAATRGPSAARSIAGVATFTYVSGLIAPSLVGGIADLASLGASFGVVVVLTGGLAAGAGLLRRETAGAPVAPRAADVRIPTPQEG</sequence>
<evidence type="ECO:0000259" key="6">
    <source>
        <dbReference type="PROSITE" id="PS50850"/>
    </source>
</evidence>
<dbReference type="GO" id="GO:0005886">
    <property type="term" value="C:plasma membrane"/>
    <property type="evidence" value="ECO:0007669"/>
    <property type="project" value="UniProtKB-SubCell"/>
</dbReference>
<keyword evidence="4 5" id="KW-0472">Membrane</keyword>
<accession>A0A7K0CMV5</accession>
<dbReference type="PANTHER" id="PTHR23514">
    <property type="entry name" value="BYPASS OF STOP CODON PROTEIN 6"/>
    <property type="match status" value="1"/>
</dbReference>
<evidence type="ECO:0000256" key="2">
    <source>
        <dbReference type="ARBA" id="ARBA00022692"/>
    </source>
</evidence>
<dbReference type="AlphaFoldDB" id="A0A7K0CMV5"/>
<keyword evidence="3 5" id="KW-1133">Transmembrane helix</keyword>
<dbReference type="Pfam" id="PF07690">
    <property type="entry name" value="MFS_1"/>
    <property type="match status" value="2"/>
</dbReference>
<feature type="transmembrane region" description="Helical" evidence="5">
    <location>
        <begin position="83"/>
        <end position="101"/>
    </location>
</feature>
<feature type="transmembrane region" description="Helical" evidence="5">
    <location>
        <begin position="173"/>
        <end position="192"/>
    </location>
</feature>
<dbReference type="PROSITE" id="PS50850">
    <property type="entry name" value="MFS"/>
    <property type="match status" value="1"/>
</dbReference>
<evidence type="ECO:0000313" key="7">
    <source>
        <dbReference type="EMBL" id="MQY14741.1"/>
    </source>
</evidence>
<reference evidence="7 8" key="1">
    <citation type="submission" date="2019-10" db="EMBL/GenBank/DDBJ databases">
        <title>Streptomyces smaragdinus sp. nov. and Streptomyces fabii sp. nov., isolated from the gut of fungus growing-termite Macrotermes natalensis.</title>
        <authorList>
            <person name="Schwitalla J."/>
            <person name="Benndorf R."/>
            <person name="Martin K."/>
            <person name="De Beer W."/>
            <person name="Kaster A.-K."/>
            <person name="Vollmers J."/>
            <person name="Poulsen M."/>
            <person name="Beemelmanns C."/>
        </authorList>
    </citation>
    <scope>NUCLEOTIDE SEQUENCE [LARGE SCALE GENOMIC DNA]</scope>
    <source>
        <strain evidence="7 8">RB5</strain>
    </source>
</reference>
<protein>
    <submittedName>
        <fullName evidence="7">Inner membrane protein YbjJ</fullName>
    </submittedName>
</protein>
<feature type="transmembrane region" description="Helical" evidence="5">
    <location>
        <begin position="364"/>
        <end position="384"/>
    </location>
</feature>
<evidence type="ECO:0000256" key="3">
    <source>
        <dbReference type="ARBA" id="ARBA00022989"/>
    </source>
</evidence>
<comment type="caution">
    <text evidence="7">The sequence shown here is derived from an EMBL/GenBank/DDBJ whole genome shotgun (WGS) entry which is preliminary data.</text>
</comment>